<feature type="coiled-coil region" evidence="1">
    <location>
        <begin position="413"/>
        <end position="440"/>
    </location>
</feature>
<dbReference type="Proteomes" id="UP001190700">
    <property type="component" value="Unassembled WGS sequence"/>
</dbReference>
<organism evidence="3 4">
    <name type="scientific">Cymbomonas tetramitiformis</name>
    <dbReference type="NCBI Taxonomy" id="36881"/>
    <lineage>
        <taxon>Eukaryota</taxon>
        <taxon>Viridiplantae</taxon>
        <taxon>Chlorophyta</taxon>
        <taxon>Pyramimonadophyceae</taxon>
        <taxon>Pyramimonadales</taxon>
        <taxon>Pyramimonadaceae</taxon>
        <taxon>Cymbomonas</taxon>
    </lineage>
</organism>
<keyword evidence="4" id="KW-1185">Reference proteome</keyword>
<feature type="compositionally biased region" description="Polar residues" evidence="2">
    <location>
        <begin position="156"/>
        <end position="165"/>
    </location>
</feature>
<evidence type="ECO:0000313" key="4">
    <source>
        <dbReference type="Proteomes" id="UP001190700"/>
    </source>
</evidence>
<evidence type="ECO:0000256" key="1">
    <source>
        <dbReference type="SAM" id="Coils"/>
    </source>
</evidence>
<gene>
    <name evidence="3" type="ORF">CYMTET_24797</name>
</gene>
<feature type="region of interest" description="Disordered" evidence="2">
    <location>
        <begin position="156"/>
        <end position="261"/>
    </location>
</feature>
<protein>
    <submittedName>
        <fullName evidence="3">Uncharacterized protein</fullName>
    </submittedName>
</protein>
<dbReference type="AlphaFoldDB" id="A0AAE0FVV0"/>
<feature type="non-terminal residue" evidence="3">
    <location>
        <position position="448"/>
    </location>
</feature>
<name>A0AAE0FVV0_9CHLO</name>
<dbReference type="EMBL" id="LGRX02012960">
    <property type="protein sequence ID" value="KAK3266588.1"/>
    <property type="molecule type" value="Genomic_DNA"/>
</dbReference>
<evidence type="ECO:0000256" key="2">
    <source>
        <dbReference type="SAM" id="MobiDB-lite"/>
    </source>
</evidence>
<accession>A0AAE0FVV0</accession>
<feature type="compositionally biased region" description="Acidic residues" evidence="2">
    <location>
        <begin position="228"/>
        <end position="245"/>
    </location>
</feature>
<evidence type="ECO:0000313" key="3">
    <source>
        <dbReference type="EMBL" id="KAK3266588.1"/>
    </source>
</evidence>
<reference evidence="3 4" key="1">
    <citation type="journal article" date="2015" name="Genome Biol. Evol.">
        <title>Comparative Genomics of a Bacterivorous Green Alga Reveals Evolutionary Causalities and Consequences of Phago-Mixotrophic Mode of Nutrition.</title>
        <authorList>
            <person name="Burns J.A."/>
            <person name="Paasch A."/>
            <person name="Narechania A."/>
            <person name="Kim E."/>
        </authorList>
    </citation>
    <scope>NUCLEOTIDE SEQUENCE [LARGE SCALE GENOMIC DNA]</scope>
    <source>
        <strain evidence="3 4">PLY_AMNH</strain>
    </source>
</reference>
<keyword evidence="1" id="KW-0175">Coiled coil</keyword>
<feature type="compositionally biased region" description="Polar residues" evidence="2">
    <location>
        <begin position="198"/>
        <end position="217"/>
    </location>
</feature>
<proteinExistence type="predicted"/>
<sequence length="448" mass="49672">MPHYTGILTRPPRIPTRLQTAALRRRECAGHLAPLRQPAVLQLRGSGVACRSNSDVAAETDDKARTPEEIFMMEEFPPWIKTQEDAQNCIKFLRKKEGLAFDLTKAQRVVSTLREEHYKRYPVERNIPFKWPKEWPGMQLEVHTYFFNTINQPSPIASPAAKTTQPSPTPLSPLSPPVVPASKPCTPTASRPEGVTPQAENTPPVSENIPSTTKPPSQANPPPRDQVPEELAEELEVDEEDDDNTPQERPGAEVAASDAVKAKSKTALAKDKSINWGVEGGTGGAVRTIKTKVDFFEAVEKYNKQNRKWPNQTSMVALAKALGIKASYSTLIDQIRYASTHATERRAKLHIMDGLAFATGEHKAAMAAVTKLEKDSTKYSELDTAALSVQEAKTGKSFATRTDNVRTAVVATKKEAHSLRERVNNDMREQQQALLDKNKRLLAVKQEE</sequence>
<feature type="compositionally biased region" description="Pro residues" evidence="2">
    <location>
        <begin position="167"/>
        <end position="179"/>
    </location>
</feature>
<comment type="caution">
    <text evidence="3">The sequence shown here is derived from an EMBL/GenBank/DDBJ whole genome shotgun (WGS) entry which is preliminary data.</text>
</comment>